<comment type="subcellular location">
    <subcellularLocation>
        <location evidence="10">Cell inner membrane</location>
    </subcellularLocation>
    <subcellularLocation>
        <location evidence="2">Cell membrane</location>
        <topology evidence="2">Single-pass membrane protein</topology>
    </subcellularLocation>
</comment>
<keyword evidence="8" id="KW-1133">Transmembrane helix</keyword>
<organism evidence="11 12">
    <name type="scientific">Iodidimonas muriae</name>
    <dbReference type="NCBI Taxonomy" id="261467"/>
    <lineage>
        <taxon>Bacteria</taxon>
        <taxon>Pseudomonadati</taxon>
        <taxon>Pseudomonadota</taxon>
        <taxon>Alphaproteobacteria</taxon>
        <taxon>Iodidimonadales</taxon>
        <taxon>Iodidimonadaceae</taxon>
        <taxon>Iodidimonas</taxon>
    </lineage>
</organism>
<keyword evidence="12" id="KW-1185">Reference proteome</keyword>
<evidence type="ECO:0000256" key="7">
    <source>
        <dbReference type="ARBA" id="ARBA00022779"/>
    </source>
</evidence>
<comment type="similarity">
    <text evidence="3 10">Belongs to the FliL family.</text>
</comment>
<keyword evidence="4" id="KW-1003">Cell membrane</keyword>
<dbReference type="RefSeq" id="WP_150006265.1">
    <property type="nucleotide sequence ID" value="NZ_BMOV01000009.1"/>
</dbReference>
<accession>A0ABQ2LFC9</accession>
<dbReference type="Proteomes" id="UP000602381">
    <property type="component" value="Unassembled WGS sequence"/>
</dbReference>
<evidence type="ECO:0000256" key="2">
    <source>
        <dbReference type="ARBA" id="ARBA00004162"/>
    </source>
</evidence>
<keyword evidence="10" id="KW-0997">Cell inner membrane</keyword>
<evidence type="ECO:0000256" key="6">
    <source>
        <dbReference type="ARBA" id="ARBA00022692"/>
    </source>
</evidence>
<dbReference type="EMBL" id="BMOV01000009">
    <property type="protein sequence ID" value="GGO15561.1"/>
    <property type="molecule type" value="Genomic_DNA"/>
</dbReference>
<evidence type="ECO:0000256" key="8">
    <source>
        <dbReference type="ARBA" id="ARBA00022989"/>
    </source>
</evidence>
<protein>
    <recommendedName>
        <fullName evidence="10">Flagellar protein FliL</fullName>
    </recommendedName>
</protein>
<evidence type="ECO:0000313" key="11">
    <source>
        <dbReference type="EMBL" id="GGO15561.1"/>
    </source>
</evidence>
<evidence type="ECO:0000256" key="5">
    <source>
        <dbReference type="ARBA" id="ARBA00022500"/>
    </source>
</evidence>
<keyword evidence="9 10" id="KW-0472">Membrane</keyword>
<sequence length="168" mass="18474">MWQTIRKYATQPITIGLLLATASGYAVGHLAIITEEDPATEQPAPADKTAQQESAANSLYIEVGQFVVPIYNAQRETAAYLLAELSVSTKDQAAETFLLRNLPRLHHEILASFMEAESAGLLSVTASQQPDLIANMIVQEINERLPESKLDAVHFSRLMFQPRPQGRG</sequence>
<evidence type="ECO:0000313" key="12">
    <source>
        <dbReference type="Proteomes" id="UP000602381"/>
    </source>
</evidence>
<reference evidence="12" key="1">
    <citation type="journal article" date="2019" name="Int. J. Syst. Evol. Microbiol.">
        <title>The Global Catalogue of Microorganisms (GCM) 10K type strain sequencing project: providing services to taxonomists for standard genome sequencing and annotation.</title>
        <authorList>
            <consortium name="The Broad Institute Genomics Platform"/>
            <consortium name="The Broad Institute Genome Sequencing Center for Infectious Disease"/>
            <person name="Wu L."/>
            <person name="Ma J."/>
        </authorList>
    </citation>
    <scope>NUCLEOTIDE SEQUENCE [LARGE SCALE GENOMIC DNA]</scope>
    <source>
        <strain evidence="12">JCM 17843</strain>
    </source>
</reference>
<dbReference type="Pfam" id="PF03748">
    <property type="entry name" value="FliL"/>
    <property type="match status" value="1"/>
</dbReference>
<comment type="caution">
    <text evidence="11">The sequence shown here is derived from an EMBL/GenBank/DDBJ whole genome shotgun (WGS) entry which is preliminary data.</text>
</comment>
<keyword evidence="7 10" id="KW-0283">Flagellar rotation</keyword>
<dbReference type="InterPro" id="IPR005503">
    <property type="entry name" value="FliL"/>
</dbReference>
<evidence type="ECO:0000256" key="1">
    <source>
        <dbReference type="ARBA" id="ARBA00002254"/>
    </source>
</evidence>
<evidence type="ECO:0000256" key="4">
    <source>
        <dbReference type="ARBA" id="ARBA00022475"/>
    </source>
</evidence>
<keyword evidence="5 10" id="KW-0145">Chemotaxis</keyword>
<evidence type="ECO:0000256" key="10">
    <source>
        <dbReference type="RuleBase" id="RU364125"/>
    </source>
</evidence>
<evidence type="ECO:0000256" key="9">
    <source>
        <dbReference type="ARBA" id="ARBA00023136"/>
    </source>
</evidence>
<keyword evidence="6" id="KW-0812">Transmembrane</keyword>
<gene>
    <name evidence="11" type="ORF">GCM10007972_23800</name>
</gene>
<name>A0ABQ2LFC9_9PROT</name>
<evidence type="ECO:0000256" key="3">
    <source>
        <dbReference type="ARBA" id="ARBA00008281"/>
    </source>
</evidence>
<comment type="function">
    <text evidence="1 10">Controls the rotational direction of flagella during chemotaxis.</text>
</comment>
<proteinExistence type="inferred from homology"/>